<evidence type="ECO:0008006" key="3">
    <source>
        <dbReference type="Google" id="ProtNLM"/>
    </source>
</evidence>
<dbReference type="AlphaFoldDB" id="A0A9X2ZHX2"/>
<sequence length="402" mass="47080">MDNFKKYKVQRGDTIEAIAIKIGIPAAEVRSYHNRYCELCDLVELGLPIRKIEYILLPNLESFIETKLSEKNTVKKVLLGANNNLRLTAMNGLKREYGTTIFYKNNDQLINKIHFTAQIEFVKKENDFSIVKFEINQVYVNSKEPEMVIEQLADKISKALYPLLMSLKRNGEIREILNIKEIQERWEKLKPSILKFYKGGDIIIKLLSSFEKSIESATLLRKNLVEHPFYKIYFSPIYQNYSPDLLFIDNDFQFKIFQNVDEFQSLTAKFHVNRKGIINSDRKPSKELLSREQVLDDIKGNREVELKDTVFEAGKLEDGISGNMDFQYKLHYDSKTIFSITGFINSRKDKETVSTIEFETYEIGLKKQKINILNPISDQIDWSSEIINVKEIKEQGFWDKFW</sequence>
<reference evidence="1" key="1">
    <citation type="submission" date="2022-10" db="EMBL/GenBank/DDBJ databases">
        <title>Two novel species of Flavobacterium.</title>
        <authorList>
            <person name="Liu Q."/>
            <person name="Xin Y.-H."/>
        </authorList>
    </citation>
    <scope>NUCLEOTIDE SEQUENCE</scope>
    <source>
        <strain evidence="1">LS1R49</strain>
    </source>
</reference>
<proteinExistence type="predicted"/>
<dbReference type="RefSeq" id="WP_264207120.1">
    <property type="nucleotide sequence ID" value="NZ_JAOZEW010000016.1"/>
</dbReference>
<keyword evidence="2" id="KW-1185">Reference proteome</keyword>
<gene>
    <name evidence="1" type="ORF">OIU83_15225</name>
</gene>
<comment type="caution">
    <text evidence="1">The sequence shown here is derived from an EMBL/GenBank/DDBJ whole genome shotgun (WGS) entry which is preliminary data.</text>
</comment>
<evidence type="ECO:0000313" key="1">
    <source>
        <dbReference type="EMBL" id="MCV9929016.1"/>
    </source>
</evidence>
<protein>
    <recommendedName>
        <fullName evidence="3">LysM domain-containing protein</fullName>
    </recommendedName>
</protein>
<name>A0A9X2ZHX2_9FLAO</name>
<organism evidence="1 2">
    <name type="scientific">Flavobacterium shii</name>
    <dbReference type="NCBI Taxonomy" id="2987687"/>
    <lineage>
        <taxon>Bacteria</taxon>
        <taxon>Pseudomonadati</taxon>
        <taxon>Bacteroidota</taxon>
        <taxon>Flavobacteriia</taxon>
        <taxon>Flavobacteriales</taxon>
        <taxon>Flavobacteriaceae</taxon>
        <taxon>Flavobacterium</taxon>
    </lineage>
</organism>
<dbReference type="Proteomes" id="UP001151079">
    <property type="component" value="Unassembled WGS sequence"/>
</dbReference>
<evidence type="ECO:0000313" key="2">
    <source>
        <dbReference type="Proteomes" id="UP001151079"/>
    </source>
</evidence>
<accession>A0A9X2ZHX2</accession>
<dbReference type="EMBL" id="JAOZEW010000016">
    <property type="protein sequence ID" value="MCV9929016.1"/>
    <property type="molecule type" value="Genomic_DNA"/>
</dbReference>